<feature type="transmembrane region" description="Helical" evidence="7">
    <location>
        <begin position="336"/>
        <end position="356"/>
    </location>
</feature>
<evidence type="ECO:0000313" key="8">
    <source>
        <dbReference type="EMBL" id="ASK69288.1"/>
    </source>
</evidence>
<dbReference type="PANTHER" id="PTHR30250">
    <property type="entry name" value="PST FAMILY PREDICTED COLANIC ACID TRANSPORTER"/>
    <property type="match status" value="1"/>
</dbReference>
<dbReference type="EMBL" id="CP022358">
    <property type="protein sequence ID" value="ASK69288.1"/>
    <property type="molecule type" value="Genomic_DNA"/>
</dbReference>
<name>A0A220UM89_9GAMM</name>
<dbReference type="RefSeq" id="WP_089067813.1">
    <property type="nucleotide sequence ID" value="NZ_CP022358.1"/>
</dbReference>
<dbReference type="AlphaFoldDB" id="A0A220UM89"/>
<keyword evidence="5 7" id="KW-1133">Transmembrane helix</keyword>
<evidence type="ECO:0000256" key="7">
    <source>
        <dbReference type="SAM" id="Phobius"/>
    </source>
</evidence>
<feature type="transmembrane region" description="Helical" evidence="7">
    <location>
        <begin position="95"/>
        <end position="117"/>
    </location>
</feature>
<reference evidence="8 9" key="1">
    <citation type="submission" date="2017-07" db="EMBL/GenBank/DDBJ databases">
        <title>Phenotypical and genomic characterization of a clinical isolate of Shewanella bicestrii sp. nov. producing an extended-spectrum beta-lactamase and a new oxacillinase variant.</title>
        <authorList>
            <person name="Jousset A.B."/>
            <person name="Bonnin R.A."/>
            <person name="Girlich D."/>
            <person name="Dabos L."/>
            <person name="Potron A."/>
            <person name="Dortet L."/>
            <person name="Glaser P."/>
            <person name="Naas T."/>
        </authorList>
    </citation>
    <scope>NUCLEOTIDE SEQUENCE [LARGE SCALE GENOMIC DNA]</scope>
    <source>
        <strain evidence="8 9">JAB-1</strain>
    </source>
</reference>
<evidence type="ECO:0000256" key="3">
    <source>
        <dbReference type="ARBA" id="ARBA00022475"/>
    </source>
</evidence>
<proteinExistence type="inferred from homology"/>
<sequence length="442" mass="48179">MSRWALIQPLRDNQGIRQLASSILWLGSAQVGGRIVRLGSSIILARLLTPEVFGQVAIILTSFEILSIFIRRITSASLIKMDDNAFTAHLASANLINIFVCVLSFVALSLLSGLLALYYQDAQIVKPMILMATSYLLLPFGMLHAAANLRQNKMRIVAKANLWQTVADGLLTALLALCGMGIWGIILPKVLVVLIWIAVHKQHSGINNMHTTPLVHCFSQIDFGQCRSLFRFGTQVALGDLCLALRQNIDYLLVGYFLGVEALGIYFFAVNTSLGMSLGLIQSFGTAFYSHLCQSDGEDALLKYRHALLSIMLVTLPIIGLQSALAPWYLPFVYGQHWLDAGALPVFILLCLSGLTRPLGEAASQLLISCELSKLNLVANASFIGLLAMSISLGTLWGLEGVAMGIFLCYLICMPLFAYFVMKPTAQKLRLPTLSPSLGGSL</sequence>
<evidence type="ECO:0000256" key="1">
    <source>
        <dbReference type="ARBA" id="ARBA00004651"/>
    </source>
</evidence>
<feature type="transmembrane region" description="Helical" evidence="7">
    <location>
        <begin position="129"/>
        <end position="149"/>
    </location>
</feature>
<keyword evidence="3" id="KW-1003">Cell membrane</keyword>
<feature type="transmembrane region" description="Helical" evidence="7">
    <location>
        <begin position="170"/>
        <end position="199"/>
    </location>
</feature>
<comment type="similarity">
    <text evidence="2">Belongs to the polysaccharide synthase family.</text>
</comment>
<dbReference type="PANTHER" id="PTHR30250:SF10">
    <property type="entry name" value="LIPOPOLYSACCHARIDE BIOSYNTHESIS PROTEIN WZXC"/>
    <property type="match status" value="1"/>
</dbReference>
<accession>A0A220UM89</accession>
<feature type="transmembrane region" description="Helical" evidence="7">
    <location>
        <begin position="307"/>
        <end position="330"/>
    </location>
</feature>
<dbReference type="Pfam" id="PF13440">
    <property type="entry name" value="Polysacc_synt_3"/>
    <property type="match status" value="1"/>
</dbReference>
<dbReference type="Proteomes" id="UP000198367">
    <property type="component" value="Chromosome"/>
</dbReference>
<dbReference type="KEGG" id="sbj:CF168_10645"/>
<gene>
    <name evidence="8" type="ORF">CF168_10645</name>
</gene>
<keyword evidence="9" id="KW-1185">Reference proteome</keyword>
<evidence type="ECO:0000256" key="2">
    <source>
        <dbReference type="ARBA" id="ARBA00007430"/>
    </source>
</evidence>
<evidence type="ECO:0000256" key="6">
    <source>
        <dbReference type="ARBA" id="ARBA00023136"/>
    </source>
</evidence>
<feature type="transmembrane region" description="Helical" evidence="7">
    <location>
        <begin position="403"/>
        <end position="422"/>
    </location>
</feature>
<protein>
    <submittedName>
        <fullName evidence="8">Polysaccharide biosynthesis protein</fullName>
    </submittedName>
</protein>
<keyword evidence="4 7" id="KW-0812">Transmembrane</keyword>
<organism evidence="8 9">
    <name type="scientific">Shewanella bicestrii</name>
    <dbReference type="NCBI Taxonomy" id="2018305"/>
    <lineage>
        <taxon>Bacteria</taxon>
        <taxon>Pseudomonadati</taxon>
        <taxon>Pseudomonadota</taxon>
        <taxon>Gammaproteobacteria</taxon>
        <taxon>Alteromonadales</taxon>
        <taxon>Shewanellaceae</taxon>
        <taxon>Shewanella</taxon>
    </lineage>
</organism>
<keyword evidence="6 7" id="KW-0472">Membrane</keyword>
<dbReference type="InterPro" id="IPR050833">
    <property type="entry name" value="Poly_Biosynth_Transport"/>
</dbReference>
<evidence type="ECO:0000256" key="5">
    <source>
        <dbReference type="ARBA" id="ARBA00022989"/>
    </source>
</evidence>
<dbReference type="GO" id="GO:0005886">
    <property type="term" value="C:plasma membrane"/>
    <property type="evidence" value="ECO:0007669"/>
    <property type="project" value="UniProtKB-SubCell"/>
</dbReference>
<evidence type="ECO:0000313" key="9">
    <source>
        <dbReference type="Proteomes" id="UP000198367"/>
    </source>
</evidence>
<feature type="transmembrane region" description="Helical" evidence="7">
    <location>
        <begin position="377"/>
        <end position="397"/>
    </location>
</feature>
<evidence type="ECO:0000256" key="4">
    <source>
        <dbReference type="ARBA" id="ARBA00022692"/>
    </source>
</evidence>
<feature type="transmembrane region" description="Helical" evidence="7">
    <location>
        <begin position="52"/>
        <end position="74"/>
    </location>
</feature>
<comment type="subcellular location">
    <subcellularLocation>
        <location evidence="1">Cell membrane</location>
        <topology evidence="1">Multi-pass membrane protein</topology>
    </subcellularLocation>
</comment>